<accession>A0ABR4QZC2</accession>
<sequence>MQTPCQPRLAENMLKNQGLEIEVKKSARPLRVSFTLYA</sequence>
<reference evidence="1 2" key="1">
    <citation type="submission" date="2014-03" db="EMBL/GenBank/DDBJ databases">
        <title>Genome sequence of Bordetella hinzii.</title>
        <authorList>
            <person name="Register K."/>
            <person name="Harvill E."/>
            <person name="Goodfield L.L."/>
            <person name="Ivanov Y.V."/>
            <person name="Meyer J.A."/>
            <person name="Muse S.J."/>
            <person name="Jacobs N."/>
            <person name="Bendor L."/>
            <person name="Smallridge W.E."/>
            <person name="Brinkac L.M."/>
            <person name="Sanka R."/>
            <person name="Kim M."/>
            <person name="Losada L."/>
        </authorList>
    </citation>
    <scope>NUCLEOTIDE SEQUENCE [LARGE SCALE GENOMIC DNA]</scope>
    <source>
        <strain evidence="1 2">OH87 BAL007II</strain>
    </source>
</reference>
<dbReference type="EMBL" id="JHEM01000019">
    <property type="protein sequence ID" value="KCB23552.1"/>
    <property type="molecule type" value="Genomic_DNA"/>
</dbReference>
<name>A0ABR4QZC2_9BORD</name>
<protein>
    <submittedName>
        <fullName evidence="1">Uncharacterized protein</fullName>
    </submittedName>
</protein>
<keyword evidence="2" id="KW-1185">Reference proteome</keyword>
<organism evidence="1 2">
    <name type="scientific">Bordetella hinzii OH87 BAL007II</name>
    <dbReference type="NCBI Taxonomy" id="1331262"/>
    <lineage>
        <taxon>Bacteria</taxon>
        <taxon>Pseudomonadati</taxon>
        <taxon>Pseudomonadota</taxon>
        <taxon>Betaproteobacteria</taxon>
        <taxon>Burkholderiales</taxon>
        <taxon>Alcaligenaceae</taxon>
        <taxon>Bordetella</taxon>
    </lineage>
</organism>
<proteinExistence type="predicted"/>
<dbReference type="Proteomes" id="UP000025748">
    <property type="component" value="Unassembled WGS sequence"/>
</dbReference>
<gene>
    <name evidence="1" type="ORF">L544_4403</name>
</gene>
<evidence type="ECO:0000313" key="2">
    <source>
        <dbReference type="Proteomes" id="UP000025748"/>
    </source>
</evidence>
<comment type="caution">
    <text evidence="1">The sequence shown here is derived from an EMBL/GenBank/DDBJ whole genome shotgun (WGS) entry which is preliminary data.</text>
</comment>
<evidence type="ECO:0000313" key="1">
    <source>
        <dbReference type="EMBL" id="KCB23552.1"/>
    </source>
</evidence>